<organism evidence="1 2">
    <name type="scientific">Pseudomonas cannabina</name>
    <dbReference type="NCBI Taxonomy" id="86840"/>
    <lineage>
        <taxon>Bacteria</taxon>
        <taxon>Pseudomonadati</taxon>
        <taxon>Pseudomonadota</taxon>
        <taxon>Gammaproteobacteria</taxon>
        <taxon>Pseudomonadales</taxon>
        <taxon>Pseudomonadaceae</taxon>
        <taxon>Pseudomonas</taxon>
    </lineage>
</organism>
<evidence type="ECO:0000313" key="1">
    <source>
        <dbReference type="EMBL" id="RMN26943.1"/>
    </source>
</evidence>
<dbReference type="EMBL" id="RBOW01000611">
    <property type="protein sequence ID" value="RMN26943.1"/>
    <property type="molecule type" value="Genomic_DNA"/>
</dbReference>
<comment type="caution">
    <text evidence="1">The sequence shown here is derived from an EMBL/GenBank/DDBJ whole genome shotgun (WGS) entry which is preliminary data.</text>
</comment>
<gene>
    <name evidence="1" type="ORF">ALQ64_05766</name>
</gene>
<dbReference type="AlphaFoldDB" id="A0A3M3KWQ2"/>
<proteinExistence type="predicted"/>
<accession>A0A3M3KWQ2</accession>
<name>A0A3M3KWQ2_PSECA</name>
<protein>
    <submittedName>
        <fullName evidence="1">Uncharacterized protein</fullName>
    </submittedName>
</protein>
<evidence type="ECO:0000313" key="2">
    <source>
        <dbReference type="Proteomes" id="UP000281372"/>
    </source>
</evidence>
<sequence length="897" mass="94022">MVAAPPIEGVVTGACINAVIAGSTCQRLVGIGSLQDCGPDRRLIPGATVSELDLVNLVTIGCVVGEVAHHAQAVGGAQHANEQVITLTTHTYIRRIQSDQLHCIELVCADLIGLVDAVLTRAFAEQVNVITIPAVQHVIASTTIELVVTVAAIESVFTVAPIQHIIAIFPIQGIGTNTAREDIVATTAIDDIVTCCCVDNVIAAGTSQGFIRLSTLQYLRLYRGLIPEAAISKRNPIDLITRCGIVHEVIHNAQRISRAVNANHQVITVTRHADVGCIEVNQLDLVDLTCTAFVGVVDRVLARALAEQISIVTGSAIQTIIASTAIEHIVASTAVKGVIACVTIEVIVTLIAIERVSTVTTQQSVLPCTAIQRIVVYAAIDQIIAGKTGQDLGCVTTLEHLRLDGRLVPVIAISKLDAVDLITRGRITHEVIRNTQGIGRAIDPNDQVIAVSRNADVGSVEAEQLNRIDLADAAFVGVVDRVLTRTLAEQVGIVSGTTIQTIIASTAIEHVIAGAAAKDVIAQTALQQIVTLFTVQGIGTRTTGQAVIASTTTDGVVTGTGVDQVVGGVSRQGLVSIISLQYLGLDCVQIPGIAIGKLDAVDLITRCGIAQEVIHDAQRISRAVDANHQVIAVSRNADIGCVEVEQLNGIDLAGAAFVGVVDRVLTRALTEQVGVVTGTTIQTVITRAPLQHIVSTITVERIVTVTSGEGFADLRAGDSQGTHRYRCEQIGADTLFVPDHPIGKLHLINAITVDGTAVEVRTDPQGFTAVLDLDNQVIGLTAQHYIGSVQTFQANHVQFVGHGVVVRIVADSVLTRALTEHVGVGTVATVQRVIAAAAFQGVVAIAPGQRVIACATQQCVVAVFTVEGVMAIASVEDVITGTAIQGVVARQAEQAVR</sequence>
<dbReference type="Proteomes" id="UP000281372">
    <property type="component" value="Unassembled WGS sequence"/>
</dbReference>
<reference evidence="1 2" key="1">
    <citation type="submission" date="2018-08" db="EMBL/GenBank/DDBJ databases">
        <title>Recombination of ecologically and evolutionarily significant loci maintains genetic cohesion in the Pseudomonas syringae species complex.</title>
        <authorList>
            <person name="Dillon M."/>
            <person name="Thakur S."/>
            <person name="Almeida R.N.D."/>
            <person name="Weir B.S."/>
            <person name="Guttman D.S."/>
        </authorList>
    </citation>
    <scope>NUCLEOTIDE SEQUENCE [LARGE SCALE GENOMIC DNA]</scope>
    <source>
        <strain evidence="1 2">ICMP 2821</strain>
    </source>
</reference>